<gene>
    <name evidence="4" type="ORF">A2633_05875</name>
</gene>
<sequence length="453" mass="50824">MAQKPTISFYGGAQEVTGSCYLLEAESKKILVDCGLFQGYKFADEKNKKPFPFKASEVDALVVTHAHIDHVGRIPKLYKEGFRGIIYATAPTRDLAALMLEDAHGIMEHDCRECSEEDFLYTLNDLEGALKLFHPLEYHQKERIGNVEFQFLNAGHILGSSFVKFSVEGKSIVFTGDVGAGSSVLLPSHDELRDVNILIIESAYGNRIHKHVGDKSLLLERAIEDITQKKGTLMIPVFSTERTQDILYEINEMLEHRRIPDVPVFLDSPLAIKTTEVFKRYPHLYSEDIQKKFQEHRHLFDFKHLKTTQTVEESKSINDVKPPKVILAGSGMMTGGRILHHAERYLSDPGSILLIVGWQSPGSIGRRLIDKATEVKIHGRIIPVAAEIRSIDGFSAHADEEELKDVIARTKDLLEHVFVVQGEQAAALNLVQVVKDHYGISADAPTFGEKFEI</sequence>
<evidence type="ECO:0000256" key="1">
    <source>
        <dbReference type="ARBA" id="ARBA00022801"/>
    </source>
</evidence>
<dbReference type="InterPro" id="IPR001279">
    <property type="entry name" value="Metallo-B-lactamas"/>
</dbReference>
<dbReference type="GO" id="GO:0016787">
    <property type="term" value="F:hydrolase activity"/>
    <property type="evidence" value="ECO:0007669"/>
    <property type="project" value="UniProtKB-KW"/>
</dbReference>
<dbReference type="GO" id="GO:0004521">
    <property type="term" value="F:RNA endonuclease activity"/>
    <property type="evidence" value="ECO:0007669"/>
    <property type="project" value="TreeGrafter"/>
</dbReference>
<reference evidence="4 5" key="1">
    <citation type="journal article" date="2016" name="Nat. Commun.">
        <title>Thousands of microbial genomes shed light on interconnected biogeochemical processes in an aquifer system.</title>
        <authorList>
            <person name="Anantharaman K."/>
            <person name="Brown C.T."/>
            <person name="Hug L.A."/>
            <person name="Sharon I."/>
            <person name="Castelle C.J."/>
            <person name="Probst A.J."/>
            <person name="Thomas B.C."/>
            <person name="Singh A."/>
            <person name="Wilkins M.J."/>
            <person name="Karaoz U."/>
            <person name="Brodie E.L."/>
            <person name="Williams K.H."/>
            <person name="Hubbard S.S."/>
            <person name="Banfield J.F."/>
        </authorList>
    </citation>
    <scope>NUCLEOTIDE SEQUENCE [LARGE SCALE GENOMIC DNA]</scope>
</reference>
<dbReference type="Pfam" id="PF00753">
    <property type="entry name" value="Lactamase_B"/>
    <property type="match status" value="1"/>
</dbReference>
<dbReference type="Pfam" id="PF10996">
    <property type="entry name" value="Beta-Casp"/>
    <property type="match status" value="1"/>
</dbReference>
<dbReference type="Proteomes" id="UP000177152">
    <property type="component" value="Unassembled WGS sequence"/>
</dbReference>
<dbReference type="EMBL" id="MHQC01000010">
    <property type="protein sequence ID" value="OGZ95437.1"/>
    <property type="molecule type" value="Genomic_DNA"/>
</dbReference>
<dbReference type="AlphaFoldDB" id="A0A1G2K7P0"/>
<evidence type="ECO:0008006" key="6">
    <source>
        <dbReference type="Google" id="ProtNLM"/>
    </source>
</evidence>
<evidence type="ECO:0000313" key="4">
    <source>
        <dbReference type="EMBL" id="OGZ95437.1"/>
    </source>
</evidence>
<accession>A0A1G2K7P0</accession>
<organism evidence="4 5">
    <name type="scientific">Candidatus Sungbacteria bacterium RIFCSPHIGHO2_01_FULL_47_32</name>
    <dbReference type="NCBI Taxonomy" id="1802264"/>
    <lineage>
        <taxon>Bacteria</taxon>
        <taxon>Candidatus Sungiibacteriota</taxon>
    </lineage>
</organism>
<dbReference type="PANTHER" id="PTHR11203:SF37">
    <property type="entry name" value="INTEGRATOR COMPLEX SUBUNIT 11"/>
    <property type="match status" value="1"/>
</dbReference>
<dbReference type="SUPFAM" id="SSF56281">
    <property type="entry name" value="Metallo-hydrolase/oxidoreductase"/>
    <property type="match status" value="1"/>
</dbReference>
<dbReference type="Gene3D" id="3.40.50.10890">
    <property type="match status" value="1"/>
</dbReference>
<dbReference type="InterPro" id="IPR050698">
    <property type="entry name" value="MBL"/>
</dbReference>
<dbReference type="PANTHER" id="PTHR11203">
    <property type="entry name" value="CLEAVAGE AND POLYADENYLATION SPECIFICITY FACTOR FAMILY MEMBER"/>
    <property type="match status" value="1"/>
</dbReference>
<dbReference type="SMART" id="SM01027">
    <property type="entry name" value="Beta-Casp"/>
    <property type="match status" value="1"/>
</dbReference>
<protein>
    <recommendedName>
        <fullName evidence="6">MBL fold hydrolase</fullName>
    </recommendedName>
</protein>
<dbReference type="SMART" id="SM00849">
    <property type="entry name" value="Lactamase_B"/>
    <property type="match status" value="1"/>
</dbReference>
<keyword evidence="1" id="KW-0378">Hydrolase</keyword>
<feature type="domain" description="Metallo-beta-lactamase" evidence="2">
    <location>
        <begin position="17"/>
        <end position="226"/>
    </location>
</feature>
<dbReference type="InterPro" id="IPR022712">
    <property type="entry name" value="Beta_Casp"/>
</dbReference>
<evidence type="ECO:0000259" key="3">
    <source>
        <dbReference type="SMART" id="SM01027"/>
    </source>
</evidence>
<evidence type="ECO:0000313" key="5">
    <source>
        <dbReference type="Proteomes" id="UP000177152"/>
    </source>
</evidence>
<feature type="domain" description="Beta-Casp" evidence="3">
    <location>
        <begin position="243"/>
        <end position="368"/>
    </location>
</feature>
<evidence type="ECO:0000259" key="2">
    <source>
        <dbReference type="SMART" id="SM00849"/>
    </source>
</evidence>
<dbReference type="CDD" id="cd16295">
    <property type="entry name" value="TTHA0252-CPSF-like_MBL-fold"/>
    <property type="match status" value="1"/>
</dbReference>
<comment type="caution">
    <text evidence="4">The sequence shown here is derived from an EMBL/GenBank/DDBJ whole genome shotgun (WGS) entry which is preliminary data.</text>
</comment>
<name>A0A1G2K7P0_9BACT</name>
<dbReference type="InterPro" id="IPR036866">
    <property type="entry name" value="RibonucZ/Hydroxyglut_hydro"/>
</dbReference>
<dbReference type="Gene3D" id="3.60.15.10">
    <property type="entry name" value="Ribonuclease Z/Hydroxyacylglutathione hydrolase-like"/>
    <property type="match status" value="1"/>
</dbReference>
<dbReference type="InterPro" id="IPR011108">
    <property type="entry name" value="RMMBL"/>
</dbReference>
<proteinExistence type="predicted"/>
<dbReference type="Pfam" id="PF07521">
    <property type="entry name" value="RMMBL"/>
    <property type="match status" value="1"/>
</dbReference>